<dbReference type="InterPro" id="IPR035992">
    <property type="entry name" value="Ricin_B-like_lectins"/>
</dbReference>
<protein>
    <recommendedName>
        <fullName evidence="2">Ricin B lectin domain-containing protein</fullName>
    </recommendedName>
</protein>
<proteinExistence type="predicted"/>
<dbReference type="GO" id="GO:0005975">
    <property type="term" value="P:carbohydrate metabolic process"/>
    <property type="evidence" value="ECO:0007669"/>
    <property type="project" value="InterPro"/>
</dbReference>
<dbReference type="SMART" id="SM00458">
    <property type="entry name" value="RICIN"/>
    <property type="match status" value="1"/>
</dbReference>
<dbReference type="Gene3D" id="2.80.10.50">
    <property type="match status" value="3"/>
</dbReference>
<dbReference type="SUPFAM" id="SSF50370">
    <property type="entry name" value="Ricin B-like lectins"/>
    <property type="match status" value="1"/>
</dbReference>
<feature type="domain" description="Ricin B lectin" evidence="2">
    <location>
        <begin position="727"/>
        <end position="863"/>
    </location>
</feature>
<keyword evidence="1" id="KW-0732">Signal</keyword>
<dbReference type="InterPro" id="IPR008928">
    <property type="entry name" value="6-hairpin_glycosidase_sf"/>
</dbReference>
<gene>
    <name evidence="3" type="ORF">GALLR39Z86_39700</name>
</gene>
<dbReference type="RefSeq" id="WP_281846835.1">
    <property type="nucleotide sequence ID" value="NZ_BAAAOL010000007.1"/>
</dbReference>
<comment type="caution">
    <text evidence="3">The sequence shown here is derived from an EMBL/GenBank/DDBJ whole genome shotgun (WGS) entry which is preliminary data.</text>
</comment>
<accession>A0A9W6GA29</accession>
<dbReference type="PROSITE" id="PS50231">
    <property type="entry name" value="RICIN_B_LECTIN"/>
    <property type="match status" value="1"/>
</dbReference>
<feature type="signal peptide" evidence="1">
    <location>
        <begin position="1"/>
        <end position="32"/>
    </location>
</feature>
<dbReference type="EMBL" id="BSDT01000001">
    <property type="protein sequence ID" value="GLI44120.1"/>
    <property type="molecule type" value="Genomic_DNA"/>
</dbReference>
<dbReference type="Pfam" id="PF00652">
    <property type="entry name" value="Ricin_B_lectin"/>
    <property type="match status" value="1"/>
</dbReference>
<evidence type="ECO:0000259" key="2">
    <source>
        <dbReference type="SMART" id="SM00458"/>
    </source>
</evidence>
<dbReference type="InterPro" id="IPR000772">
    <property type="entry name" value="Ricin_B_lectin"/>
</dbReference>
<reference evidence="3" key="1">
    <citation type="submission" date="2022-12" db="EMBL/GenBank/DDBJ databases">
        <title>Reference genome sequencing for broad-spectrum identification of bacterial and archaeal isolates by mass spectrometry.</title>
        <authorList>
            <person name="Sekiguchi Y."/>
            <person name="Tourlousse D.M."/>
        </authorList>
    </citation>
    <scope>NUCLEOTIDE SEQUENCE</scope>
    <source>
        <strain evidence="3">LLR39Z86</strain>
    </source>
</reference>
<dbReference type="CDD" id="cd00161">
    <property type="entry name" value="beta-trefoil_Ricin-like"/>
    <property type="match status" value="1"/>
</dbReference>
<sequence>MQVRRRKGILAAGLAVLTAATLSTIHMTEAGAAEVALRSGGYELVLTDGNVSRPVAVRDIASGATVLAEAQPLQLILKNGSSPVDAGAKYSAVRSESGALIATGEVRSPAGSVFRFEDRYEAAPEGGFAVDRSVTVISANPADQGFNSRFTIGPTNPRPLADYQFLAPGVWYDRNANVPPGALASDYGDDYFYFREMRMPLPFVMMHDTASGLDVSIAHEHPQTDSDVDESSSAWLVDGDTTHAALGAQKIPSTKVAIVYPAMEGEKNYVNRGADWVRRSSPVTPGYTQHYEFRINVDSTGSFAAAVHESWRYHWNMAAPQVQKVPVQTVYDASIAVLASYVQDYNGVPGLPFSVWLPNGEVNEVSFQMGFVGQQIPAGYLLLREGYDSGNTDYIDKGRRILDFWAQNSAAPSGLPRTWWDVTPGQWRSFYPTYLRIATDGMEGMLRAADLMRDRGTPVAQWDTYTKRFGDWLVANQNSDGSYYRAYNLEGTAPQHQGKYNTHNAVPFLLELAEYTGDTRYRDTALRAGEYAFQNVHLPAAYVGGTPDNDNVTDKEAALLALRSFMALYDHTGEQRWLDAAQQAADFGETWSYAWNYPVESTRPAYAQYGVRGQSLIATGHSAIDTWQSGSLYDYYRLYEATGDDHYLEHARLIANESKLTTQWPGNPLGYARDGLLEEAIGLADLRYGGVNLWLPWNSVAHAEPLAHLEDAYGTMDIDQIGAEPAGGRQIRNRHSNLCLDDFNWITTPGAEVRQWTCNGQANQDWHLTDLGNGYHSISNGHSGLCLDDYNWATAPGAEVRQWTCNGLNTQQWHVADAGGGYVTLVNRHSGLCLDDYNWATTPGAEVRQWTCTNSAAQQWRTT</sequence>
<evidence type="ECO:0000313" key="3">
    <source>
        <dbReference type="EMBL" id="GLI44120.1"/>
    </source>
</evidence>
<dbReference type="Proteomes" id="UP001144313">
    <property type="component" value="Unassembled WGS sequence"/>
</dbReference>
<keyword evidence="4" id="KW-1185">Reference proteome</keyword>
<dbReference type="AlphaFoldDB" id="A0A9W6GA29"/>
<dbReference type="Gene3D" id="1.50.10.20">
    <property type="match status" value="1"/>
</dbReference>
<dbReference type="SUPFAM" id="SSF48208">
    <property type="entry name" value="Six-hairpin glycosidases"/>
    <property type="match status" value="1"/>
</dbReference>
<evidence type="ECO:0000313" key="4">
    <source>
        <dbReference type="Proteomes" id="UP001144313"/>
    </source>
</evidence>
<evidence type="ECO:0000256" key="1">
    <source>
        <dbReference type="SAM" id="SignalP"/>
    </source>
</evidence>
<organism evidence="3 4">
    <name type="scientific">Glycomyces algeriensis</name>
    <dbReference type="NCBI Taxonomy" id="256037"/>
    <lineage>
        <taxon>Bacteria</taxon>
        <taxon>Bacillati</taxon>
        <taxon>Actinomycetota</taxon>
        <taxon>Actinomycetes</taxon>
        <taxon>Glycomycetales</taxon>
        <taxon>Glycomycetaceae</taxon>
        <taxon>Glycomyces</taxon>
    </lineage>
</organism>
<name>A0A9W6GA29_9ACTN</name>
<feature type="chain" id="PRO_5040842760" description="Ricin B lectin domain-containing protein" evidence="1">
    <location>
        <begin position="33"/>
        <end position="863"/>
    </location>
</feature>